<dbReference type="STRING" id="745820.SAMN04488053_101172"/>
<dbReference type="CDD" id="cd04301">
    <property type="entry name" value="NAT_SF"/>
    <property type="match status" value="1"/>
</dbReference>
<feature type="domain" description="N-acetyltransferase" evidence="1">
    <location>
        <begin position="1"/>
        <end position="173"/>
    </location>
</feature>
<dbReference type="OrthoDB" id="5292888at2"/>
<dbReference type="InterPro" id="IPR016181">
    <property type="entry name" value="Acyl_CoA_acyltransferase"/>
</dbReference>
<evidence type="ECO:0000313" key="2">
    <source>
        <dbReference type="EMBL" id="SDN22637.1"/>
    </source>
</evidence>
<keyword evidence="2" id="KW-0808">Transferase</keyword>
<dbReference type="SUPFAM" id="SSF55729">
    <property type="entry name" value="Acyl-CoA N-acyltransferases (Nat)"/>
    <property type="match status" value="1"/>
</dbReference>
<dbReference type="RefSeq" id="WP_090839639.1">
    <property type="nucleotide sequence ID" value="NZ_FNIL01000001.1"/>
</dbReference>
<keyword evidence="3" id="KW-1185">Reference proteome</keyword>
<evidence type="ECO:0000313" key="3">
    <source>
        <dbReference type="Proteomes" id="UP000198778"/>
    </source>
</evidence>
<dbReference type="Gene3D" id="3.40.630.30">
    <property type="match status" value="1"/>
</dbReference>
<dbReference type="InterPro" id="IPR000182">
    <property type="entry name" value="GNAT_dom"/>
</dbReference>
<dbReference type="AlphaFoldDB" id="A0A1G9ZNC7"/>
<dbReference type="PROSITE" id="PS51186">
    <property type="entry name" value="GNAT"/>
    <property type="match status" value="1"/>
</dbReference>
<evidence type="ECO:0000259" key="1">
    <source>
        <dbReference type="PROSITE" id="PS51186"/>
    </source>
</evidence>
<gene>
    <name evidence="2" type="ORF">SAMN04488053_101172</name>
</gene>
<dbReference type="EMBL" id="FNIL01000001">
    <property type="protein sequence ID" value="SDN22637.1"/>
    <property type="molecule type" value="Genomic_DNA"/>
</dbReference>
<organism evidence="2 3">
    <name type="scientific">Alkalicoccus daliensis</name>
    <dbReference type="NCBI Taxonomy" id="745820"/>
    <lineage>
        <taxon>Bacteria</taxon>
        <taxon>Bacillati</taxon>
        <taxon>Bacillota</taxon>
        <taxon>Bacilli</taxon>
        <taxon>Bacillales</taxon>
        <taxon>Bacillaceae</taxon>
        <taxon>Alkalicoccus</taxon>
    </lineage>
</organism>
<sequence>MNIRQAKVEDAAGIAHLHVDNWLANYKDILPEKALRTWTYQEREARWKKSIKSAISGGNMTFVAEQNNSIIGFVLSGTMRDERLRMRYSGEVYGLFVNKKFQRQGLGRELLNTSFLHLKNQHHEKAAMWTLSENVCRSFFQKTGADKVYDTPVEIGGKTYTNIAYAWEEIPITRRDMQ</sequence>
<reference evidence="3" key="1">
    <citation type="submission" date="2016-10" db="EMBL/GenBank/DDBJ databases">
        <authorList>
            <person name="Varghese N."/>
            <person name="Submissions S."/>
        </authorList>
    </citation>
    <scope>NUCLEOTIDE SEQUENCE [LARGE SCALE GENOMIC DNA]</scope>
    <source>
        <strain evidence="3">CGMCC 1.10369</strain>
    </source>
</reference>
<name>A0A1G9ZNC7_9BACI</name>
<dbReference type="Proteomes" id="UP000198778">
    <property type="component" value="Unassembled WGS sequence"/>
</dbReference>
<dbReference type="GO" id="GO:0016747">
    <property type="term" value="F:acyltransferase activity, transferring groups other than amino-acyl groups"/>
    <property type="evidence" value="ECO:0007669"/>
    <property type="project" value="InterPro"/>
</dbReference>
<proteinExistence type="predicted"/>
<dbReference type="Pfam" id="PF13673">
    <property type="entry name" value="Acetyltransf_10"/>
    <property type="match status" value="1"/>
</dbReference>
<protein>
    <submittedName>
        <fullName evidence="2">Acetyltransferase (GNAT) family protein</fullName>
    </submittedName>
</protein>
<accession>A0A1G9ZNC7</accession>